<sequence length="173" mass="20641">MQKKVQKRLFHLYTGELAATVMFAFVWLYYLQRFEWAALSFSTGYAFVLLEFILLQGSYYWFLKHQQVKRGTISLLPARKLRLFRALKYSNTVLIGIGGIVLIVELMSFKPSFYFFLFLYVFAIAEHINYYYIRLSYQTKEEIEDWLNNKKLRRSRLSRELKSLSIKKPAPST</sequence>
<keyword evidence="3" id="KW-1185">Reference proteome</keyword>
<evidence type="ECO:0008006" key="4">
    <source>
        <dbReference type="Google" id="ProtNLM"/>
    </source>
</evidence>
<feature type="transmembrane region" description="Helical" evidence="1">
    <location>
        <begin position="36"/>
        <end position="62"/>
    </location>
</feature>
<dbReference type="RefSeq" id="WP_379238307.1">
    <property type="nucleotide sequence ID" value="NZ_JBHSTE010000010.1"/>
</dbReference>
<organism evidence="2 3">
    <name type="scientific">Paenibacillus septentrionalis</name>
    <dbReference type="NCBI Taxonomy" id="429342"/>
    <lineage>
        <taxon>Bacteria</taxon>
        <taxon>Bacillati</taxon>
        <taxon>Bacillota</taxon>
        <taxon>Bacilli</taxon>
        <taxon>Bacillales</taxon>
        <taxon>Paenibacillaceae</taxon>
        <taxon>Paenibacillus</taxon>
    </lineage>
</organism>
<evidence type="ECO:0000313" key="3">
    <source>
        <dbReference type="Proteomes" id="UP001596233"/>
    </source>
</evidence>
<keyword evidence="1" id="KW-1133">Transmembrane helix</keyword>
<proteinExistence type="predicted"/>
<evidence type="ECO:0000256" key="1">
    <source>
        <dbReference type="SAM" id="Phobius"/>
    </source>
</evidence>
<keyword evidence="1" id="KW-0472">Membrane</keyword>
<gene>
    <name evidence="2" type="ORF">ACFP56_20930</name>
</gene>
<name>A0ABW1V9G8_9BACL</name>
<protein>
    <recommendedName>
        <fullName evidence="4">General stress protein</fullName>
    </recommendedName>
</protein>
<evidence type="ECO:0000313" key="2">
    <source>
        <dbReference type="EMBL" id="MFC6335104.1"/>
    </source>
</evidence>
<feature type="transmembrane region" description="Helical" evidence="1">
    <location>
        <begin position="113"/>
        <end position="133"/>
    </location>
</feature>
<feature type="transmembrane region" description="Helical" evidence="1">
    <location>
        <begin position="12"/>
        <end position="30"/>
    </location>
</feature>
<keyword evidence="1" id="KW-0812">Transmembrane</keyword>
<feature type="transmembrane region" description="Helical" evidence="1">
    <location>
        <begin position="89"/>
        <end position="107"/>
    </location>
</feature>
<comment type="caution">
    <text evidence="2">The sequence shown here is derived from an EMBL/GenBank/DDBJ whole genome shotgun (WGS) entry which is preliminary data.</text>
</comment>
<dbReference type="Proteomes" id="UP001596233">
    <property type="component" value="Unassembled WGS sequence"/>
</dbReference>
<reference evidence="3" key="1">
    <citation type="journal article" date="2019" name="Int. J. Syst. Evol. Microbiol.">
        <title>The Global Catalogue of Microorganisms (GCM) 10K type strain sequencing project: providing services to taxonomists for standard genome sequencing and annotation.</title>
        <authorList>
            <consortium name="The Broad Institute Genomics Platform"/>
            <consortium name="The Broad Institute Genome Sequencing Center for Infectious Disease"/>
            <person name="Wu L."/>
            <person name="Ma J."/>
        </authorList>
    </citation>
    <scope>NUCLEOTIDE SEQUENCE [LARGE SCALE GENOMIC DNA]</scope>
    <source>
        <strain evidence="3">PCU 280</strain>
    </source>
</reference>
<accession>A0ABW1V9G8</accession>
<dbReference type="EMBL" id="JBHSTE010000010">
    <property type="protein sequence ID" value="MFC6335104.1"/>
    <property type="molecule type" value="Genomic_DNA"/>
</dbReference>